<evidence type="ECO:0000256" key="4">
    <source>
        <dbReference type="PROSITE-ProRule" id="PRU00175"/>
    </source>
</evidence>
<evidence type="ECO:0000259" key="6">
    <source>
        <dbReference type="PROSITE" id="PS50089"/>
    </source>
</evidence>
<organism evidence="7">
    <name type="scientific">Petromyces alliaceus</name>
    <name type="common">Aspergillus alliaceus</name>
    <dbReference type="NCBI Taxonomy" id="209559"/>
    <lineage>
        <taxon>Eukaryota</taxon>
        <taxon>Fungi</taxon>
        <taxon>Dikarya</taxon>
        <taxon>Ascomycota</taxon>
        <taxon>Pezizomycotina</taxon>
        <taxon>Eurotiomycetes</taxon>
        <taxon>Eurotiomycetidae</taxon>
        <taxon>Eurotiales</taxon>
        <taxon>Aspergillaceae</taxon>
        <taxon>Aspergillus</taxon>
        <taxon>Aspergillus subgen. Circumdati</taxon>
    </lineage>
</organism>
<dbReference type="InterPro" id="IPR001841">
    <property type="entry name" value="Znf_RING"/>
</dbReference>
<evidence type="ECO:0000256" key="1">
    <source>
        <dbReference type="ARBA" id="ARBA00022723"/>
    </source>
</evidence>
<dbReference type="Proteomes" id="UP000326877">
    <property type="component" value="Unassembled WGS sequence"/>
</dbReference>
<keyword evidence="2 4" id="KW-0863">Zinc-finger</keyword>
<keyword evidence="1" id="KW-0479">Metal-binding</keyword>
<dbReference type="PROSITE" id="PS50089">
    <property type="entry name" value="ZF_RING_2"/>
    <property type="match status" value="1"/>
</dbReference>
<feature type="coiled-coil region" evidence="5">
    <location>
        <begin position="73"/>
        <end position="107"/>
    </location>
</feature>
<protein>
    <recommendedName>
        <fullName evidence="6">RING-type domain-containing protein</fullName>
    </recommendedName>
</protein>
<name>A0A5N7CIX7_PETAA</name>
<evidence type="ECO:0000256" key="3">
    <source>
        <dbReference type="ARBA" id="ARBA00022833"/>
    </source>
</evidence>
<keyword evidence="5" id="KW-0175">Coiled coil</keyword>
<dbReference type="AlphaFoldDB" id="A0A5N7CIX7"/>
<dbReference type="SUPFAM" id="SSF57850">
    <property type="entry name" value="RING/U-box"/>
    <property type="match status" value="1"/>
</dbReference>
<keyword evidence="3" id="KW-0862">Zinc</keyword>
<evidence type="ECO:0000256" key="2">
    <source>
        <dbReference type="ARBA" id="ARBA00022771"/>
    </source>
</evidence>
<dbReference type="InterPro" id="IPR017907">
    <property type="entry name" value="Znf_RING_CS"/>
</dbReference>
<reference evidence="7" key="1">
    <citation type="submission" date="2019-04" db="EMBL/GenBank/DDBJ databases">
        <title>Friends and foes A comparative genomics studyof 23 Aspergillus species from section Flavi.</title>
        <authorList>
            <consortium name="DOE Joint Genome Institute"/>
            <person name="Kjaerbolling I."/>
            <person name="Vesth T."/>
            <person name="Frisvad J.C."/>
            <person name="Nybo J.L."/>
            <person name="Theobald S."/>
            <person name="Kildgaard S."/>
            <person name="Isbrandt T."/>
            <person name="Kuo A."/>
            <person name="Sato A."/>
            <person name="Lyhne E.K."/>
            <person name="Kogle M.E."/>
            <person name="Wiebenga A."/>
            <person name="Kun R.S."/>
            <person name="Lubbers R.J."/>
            <person name="Makela M.R."/>
            <person name="Barry K."/>
            <person name="Chovatia M."/>
            <person name="Clum A."/>
            <person name="Daum C."/>
            <person name="Haridas S."/>
            <person name="He G."/>
            <person name="LaButti K."/>
            <person name="Lipzen A."/>
            <person name="Mondo S."/>
            <person name="Riley R."/>
            <person name="Salamov A."/>
            <person name="Simmons B.A."/>
            <person name="Magnuson J.K."/>
            <person name="Henrissat B."/>
            <person name="Mortensen U.H."/>
            <person name="Larsen T.O."/>
            <person name="Devries R.P."/>
            <person name="Grigoriev I.V."/>
            <person name="Machida M."/>
            <person name="Baker S.E."/>
            <person name="Andersen M.R."/>
        </authorList>
    </citation>
    <scope>NUCLEOTIDE SEQUENCE [LARGE SCALE GENOMIC DNA]</scope>
    <source>
        <strain evidence="7">IBT 14317</strain>
    </source>
</reference>
<evidence type="ECO:0000313" key="7">
    <source>
        <dbReference type="EMBL" id="KAE8393817.1"/>
    </source>
</evidence>
<sequence length="184" mass="22074">MDEYQSRWRALKVFEILFTRLLNRQIRRRWLLEHHYMSDTPVLQRFQPVVFLERTPRLERLAAFGDVRGSQSRQEQEEVLKCLEFRMRLLRARVEKGKELAAEIERRAKSKNVKYPTHFCHTCVVSGEKAYVHLTKCGHRICRDCMIYQTTPDGKYQCSICFRPTSIFGLRRDPARKRQVLLDR</sequence>
<dbReference type="EMBL" id="ML735227">
    <property type="protein sequence ID" value="KAE8393817.1"/>
    <property type="molecule type" value="Genomic_DNA"/>
</dbReference>
<evidence type="ECO:0000256" key="5">
    <source>
        <dbReference type="SAM" id="Coils"/>
    </source>
</evidence>
<accession>A0A5N7CIX7</accession>
<dbReference type="PROSITE" id="PS00518">
    <property type="entry name" value="ZF_RING_1"/>
    <property type="match status" value="1"/>
</dbReference>
<feature type="domain" description="RING-type" evidence="6">
    <location>
        <begin position="120"/>
        <end position="161"/>
    </location>
</feature>
<dbReference type="OrthoDB" id="4359472at2759"/>
<dbReference type="GO" id="GO:0008270">
    <property type="term" value="F:zinc ion binding"/>
    <property type="evidence" value="ECO:0007669"/>
    <property type="project" value="UniProtKB-KW"/>
</dbReference>
<proteinExistence type="predicted"/>
<gene>
    <name evidence="7" type="ORF">BDV23DRAFT_191242</name>
</gene>